<dbReference type="SUPFAM" id="SSF52540">
    <property type="entry name" value="P-loop containing nucleoside triphosphate hydrolases"/>
    <property type="match status" value="1"/>
</dbReference>
<dbReference type="GO" id="GO:0016301">
    <property type="term" value="F:kinase activity"/>
    <property type="evidence" value="ECO:0007669"/>
    <property type="project" value="UniProtKB-KW"/>
</dbReference>
<evidence type="ECO:0000313" key="2">
    <source>
        <dbReference type="Proteomes" id="UP000323567"/>
    </source>
</evidence>
<dbReference type="InterPro" id="IPR027417">
    <property type="entry name" value="P-loop_NTPase"/>
</dbReference>
<dbReference type="Proteomes" id="UP000323567">
    <property type="component" value="Unassembled WGS sequence"/>
</dbReference>
<evidence type="ECO:0000313" key="1">
    <source>
        <dbReference type="EMBL" id="KAA2370085.1"/>
    </source>
</evidence>
<sequence>MEQFVINIGRQLGSGGRTVGEIIARRLGVKLYDKELINLAARESGICSEFFEKADEKESRGVISTVVGYLRAPFVGDDGGVTNVLSNDALFKIQSDVIRAVAARESAVFVGRCADYILRENPRCVNVFLTADDADRIGRIRSRQGCTAEEARAMMERVDARRASYYNYYSSRTWGEAATYHLCVSTSPLGDEGTADFILEFAARKLNMKF</sequence>
<reference evidence="1 2" key="1">
    <citation type="journal article" date="2019" name="Nat. Med.">
        <title>A library of human gut bacterial isolates paired with longitudinal multiomics data enables mechanistic microbiome research.</title>
        <authorList>
            <person name="Poyet M."/>
            <person name="Groussin M."/>
            <person name="Gibbons S.M."/>
            <person name="Avila-Pacheco J."/>
            <person name="Jiang X."/>
            <person name="Kearney S.M."/>
            <person name="Perrotta A.R."/>
            <person name="Berdy B."/>
            <person name="Zhao S."/>
            <person name="Lieberman T.D."/>
            <person name="Swanson P.K."/>
            <person name="Smith M."/>
            <person name="Roesemann S."/>
            <person name="Alexander J.E."/>
            <person name="Rich S.A."/>
            <person name="Livny J."/>
            <person name="Vlamakis H."/>
            <person name="Clish C."/>
            <person name="Bullock K."/>
            <person name="Deik A."/>
            <person name="Scott J."/>
            <person name="Pierce K.A."/>
            <person name="Xavier R.J."/>
            <person name="Alm E.J."/>
        </authorList>
    </citation>
    <scope>NUCLEOTIDE SEQUENCE [LARGE SCALE GENOMIC DNA]</scope>
    <source>
        <strain evidence="1 2">BIOML-A2</strain>
    </source>
</reference>
<dbReference type="AlphaFoldDB" id="A0A5B3G963"/>
<accession>A0A5B3G963</accession>
<gene>
    <name evidence="1" type="ORF">F2Y13_08430</name>
</gene>
<comment type="caution">
    <text evidence="1">The sequence shown here is derived from an EMBL/GenBank/DDBJ whole genome shotgun (WGS) entry which is preliminary data.</text>
</comment>
<dbReference type="EMBL" id="VVXK01000010">
    <property type="protein sequence ID" value="KAA2370085.1"/>
    <property type="molecule type" value="Genomic_DNA"/>
</dbReference>
<dbReference type="Gene3D" id="3.40.50.300">
    <property type="entry name" value="P-loop containing nucleotide triphosphate hydrolases"/>
    <property type="match status" value="1"/>
</dbReference>
<keyword evidence="1" id="KW-0808">Transferase</keyword>
<protein>
    <submittedName>
        <fullName evidence="1">Cytidylate kinase-like family protein</fullName>
    </submittedName>
</protein>
<proteinExistence type="predicted"/>
<dbReference type="Pfam" id="PF13189">
    <property type="entry name" value="Cytidylate_kin2"/>
    <property type="match status" value="1"/>
</dbReference>
<dbReference type="RefSeq" id="WP_149887361.1">
    <property type="nucleotide sequence ID" value="NZ_AP031448.1"/>
</dbReference>
<organism evidence="1 2">
    <name type="scientific">Alistipes shahii</name>
    <dbReference type="NCBI Taxonomy" id="328814"/>
    <lineage>
        <taxon>Bacteria</taxon>
        <taxon>Pseudomonadati</taxon>
        <taxon>Bacteroidota</taxon>
        <taxon>Bacteroidia</taxon>
        <taxon>Bacteroidales</taxon>
        <taxon>Rikenellaceae</taxon>
        <taxon>Alistipes</taxon>
    </lineage>
</organism>
<keyword evidence="1" id="KW-0418">Kinase</keyword>
<name>A0A5B3G963_9BACT</name>